<proteinExistence type="inferred from homology"/>
<protein>
    <recommendedName>
        <fullName evidence="6">S-protein homolog</fullName>
    </recommendedName>
</protein>
<keyword evidence="8" id="KW-1185">Reference proteome</keyword>
<evidence type="ECO:0000256" key="4">
    <source>
        <dbReference type="ARBA" id="ARBA00022525"/>
    </source>
</evidence>
<keyword evidence="4 6" id="KW-0964">Secreted</keyword>
<comment type="similarity">
    <text evidence="2 6">Belongs to the plant self-incompatibility (S1) protein family.</text>
</comment>
<evidence type="ECO:0000256" key="3">
    <source>
        <dbReference type="ARBA" id="ARBA00022471"/>
    </source>
</evidence>
<sequence>MYRGLSVFFLLVLALAMGMGSSSSEETIKNIGFPLRKWHVHVYNGMGVGKLFLHCKSKDDDLGSQTLEVGQDLSWSFKENFLGTTLYWCYMQKDDKSHATLDVFWMERKNKWLSYRCNWKNCIWIAKDDGIYLRVIPENRDDFVHKWEI</sequence>
<reference evidence="7 8" key="1">
    <citation type="submission" date="2019-06" db="EMBL/GenBank/DDBJ databases">
        <title>A chromosomal-level reference genome of Carpinus fangiana (Coryloideae, Betulaceae).</title>
        <authorList>
            <person name="Yang X."/>
            <person name="Wang Z."/>
            <person name="Zhang L."/>
            <person name="Hao G."/>
            <person name="Liu J."/>
            <person name="Yang Y."/>
        </authorList>
    </citation>
    <scope>NUCLEOTIDE SEQUENCE [LARGE SCALE GENOMIC DNA]</scope>
    <source>
        <strain evidence="7">Cfa_2016G</strain>
        <tissue evidence="7">Leaf</tissue>
    </source>
</reference>
<gene>
    <name evidence="7" type="ORF">FH972_002530</name>
</gene>
<evidence type="ECO:0000256" key="6">
    <source>
        <dbReference type="RuleBase" id="RU367044"/>
    </source>
</evidence>
<dbReference type="PANTHER" id="PTHR31232:SF156">
    <property type="entry name" value="PLANT SELF-INCOMPATIBILITY PROTEIN S1 FAMILY-RELATED"/>
    <property type="match status" value="1"/>
</dbReference>
<evidence type="ECO:0000313" key="7">
    <source>
        <dbReference type="EMBL" id="KAE7997944.1"/>
    </source>
</evidence>
<evidence type="ECO:0000256" key="2">
    <source>
        <dbReference type="ARBA" id="ARBA00005581"/>
    </source>
</evidence>
<feature type="chain" id="PRO_5025094801" description="S-protein homolog" evidence="6">
    <location>
        <begin position="25"/>
        <end position="149"/>
    </location>
</feature>
<dbReference type="EMBL" id="CM017321">
    <property type="protein sequence ID" value="KAE7997944.1"/>
    <property type="molecule type" value="Genomic_DNA"/>
</dbReference>
<comment type="subcellular location">
    <subcellularLocation>
        <location evidence="1 6">Secreted</location>
    </subcellularLocation>
</comment>
<keyword evidence="3 6" id="KW-0713">Self-incompatibility</keyword>
<keyword evidence="5 6" id="KW-0732">Signal</keyword>
<evidence type="ECO:0000256" key="1">
    <source>
        <dbReference type="ARBA" id="ARBA00004613"/>
    </source>
</evidence>
<feature type="signal peptide" evidence="6">
    <location>
        <begin position="1"/>
        <end position="24"/>
    </location>
</feature>
<evidence type="ECO:0000256" key="5">
    <source>
        <dbReference type="ARBA" id="ARBA00022729"/>
    </source>
</evidence>
<dbReference type="GO" id="GO:0060320">
    <property type="term" value="P:rejection of self pollen"/>
    <property type="evidence" value="ECO:0007669"/>
    <property type="project" value="UniProtKB-KW"/>
</dbReference>
<dbReference type="Pfam" id="PF05938">
    <property type="entry name" value="Self-incomp_S1"/>
    <property type="match status" value="1"/>
</dbReference>
<name>A0A5N6QHU0_9ROSI</name>
<organism evidence="7 8">
    <name type="scientific">Carpinus fangiana</name>
    <dbReference type="NCBI Taxonomy" id="176857"/>
    <lineage>
        <taxon>Eukaryota</taxon>
        <taxon>Viridiplantae</taxon>
        <taxon>Streptophyta</taxon>
        <taxon>Embryophyta</taxon>
        <taxon>Tracheophyta</taxon>
        <taxon>Spermatophyta</taxon>
        <taxon>Magnoliopsida</taxon>
        <taxon>eudicotyledons</taxon>
        <taxon>Gunneridae</taxon>
        <taxon>Pentapetalae</taxon>
        <taxon>rosids</taxon>
        <taxon>fabids</taxon>
        <taxon>Fagales</taxon>
        <taxon>Betulaceae</taxon>
        <taxon>Carpinus</taxon>
    </lineage>
</organism>
<accession>A0A5N6QHU0</accession>
<dbReference type="AlphaFoldDB" id="A0A5N6QHU0"/>
<evidence type="ECO:0000313" key="8">
    <source>
        <dbReference type="Proteomes" id="UP000327013"/>
    </source>
</evidence>
<dbReference type="PANTHER" id="PTHR31232">
    <property type="match status" value="1"/>
</dbReference>
<dbReference type="GO" id="GO:0005576">
    <property type="term" value="C:extracellular region"/>
    <property type="evidence" value="ECO:0007669"/>
    <property type="project" value="UniProtKB-SubCell"/>
</dbReference>
<dbReference type="OrthoDB" id="1727555at2759"/>
<dbReference type="InterPro" id="IPR010264">
    <property type="entry name" value="Self-incomp_S1"/>
</dbReference>
<dbReference type="Proteomes" id="UP000327013">
    <property type="component" value="Chromosome 1"/>
</dbReference>